<dbReference type="GO" id="GO:0006457">
    <property type="term" value="P:protein folding"/>
    <property type="evidence" value="ECO:0007669"/>
    <property type="project" value="InterPro"/>
</dbReference>
<dbReference type="OrthoDB" id="372230at2157"/>
<reference evidence="6 7" key="1">
    <citation type="submission" date="2019-12" db="EMBL/GenBank/DDBJ databases">
        <title>Isolation and characterization of three novel carbon monoxide-oxidizing members of Halobacteria from salione crusts and soils.</title>
        <authorList>
            <person name="Myers M.R."/>
            <person name="King G.M."/>
        </authorList>
    </citation>
    <scope>NUCLEOTIDE SEQUENCE [LARGE SCALE GENOMIC DNA]</scope>
    <source>
        <strain evidence="6 7">PCN9</strain>
    </source>
</reference>
<dbReference type="GO" id="GO:0051087">
    <property type="term" value="F:protein-folding chaperone binding"/>
    <property type="evidence" value="ECO:0007669"/>
    <property type="project" value="InterPro"/>
</dbReference>
<keyword evidence="2 3" id="KW-0143">Chaperone</keyword>
<name>A0A6B0SMT4_9EURY</name>
<protein>
    <recommendedName>
        <fullName evidence="3">Protein GrpE</fullName>
    </recommendedName>
    <alternativeName>
        <fullName evidence="3">HSP-70 cofactor</fullName>
    </alternativeName>
</protein>
<dbReference type="Proteomes" id="UP000471521">
    <property type="component" value="Unassembled WGS sequence"/>
</dbReference>
<keyword evidence="7" id="KW-1185">Reference proteome</keyword>
<feature type="region of interest" description="Disordered" evidence="5">
    <location>
        <begin position="204"/>
        <end position="239"/>
    </location>
</feature>
<evidence type="ECO:0000313" key="6">
    <source>
        <dbReference type="EMBL" id="MXR21806.1"/>
    </source>
</evidence>
<dbReference type="InterPro" id="IPR013805">
    <property type="entry name" value="GrpE_CC"/>
</dbReference>
<evidence type="ECO:0000256" key="1">
    <source>
        <dbReference type="ARBA" id="ARBA00009054"/>
    </source>
</evidence>
<dbReference type="InterPro" id="IPR009012">
    <property type="entry name" value="GrpE_head"/>
</dbReference>
<dbReference type="EMBL" id="WUUU01000154">
    <property type="protein sequence ID" value="MXR21806.1"/>
    <property type="molecule type" value="Genomic_DNA"/>
</dbReference>
<organism evidence="6 7">
    <name type="scientific">Halobacterium bonnevillei</name>
    <dbReference type="NCBI Taxonomy" id="2692200"/>
    <lineage>
        <taxon>Archaea</taxon>
        <taxon>Methanobacteriati</taxon>
        <taxon>Methanobacteriota</taxon>
        <taxon>Stenosarchaea group</taxon>
        <taxon>Halobacteria</taxon>
        <taxon>Halobacteriales</taxon>
        <taxon>Halobacteriaceae</taxon>
        <taxon>Halobacterium</taxon>
    </lineage>
</organism>
<comment type="caution">
    <text evidence="6">The sequence shown here is derived from an EMBL/GenBank/DDBJ whole genome shotgun (WGS) entry which is preliminary data.</text>
</comment>
<dbReference type="InterPro" id="IPR000740">
    <property type="entry name" value="GrpE"/>
</dbReference>
<dbReference type="GO" id="GO:0051082">
    <property type="term" value="F:unfolded protein binding"/>
    <property type="evidence" value="ECO:0007669"/>
    <property type="project" value="TreeGrafter"/>
</dbReference>
<accession>A0A6B0SMT4</accession>
<dbReference type="Pfam" id="PF01025">
    <property type="entry name" value="GrpE"/>
    <property type="match status" value="1"/>
</dbReference>
<evidence type="ECO:0000256" key="5">
    <source>
        <dbReference type="SAM" id="MobiDB-lite"/>
    </source>
</evidence>
<dbReference type="PANTHER" id="PTHR21237">
    <property type="entry name" value="GRPE PROTEIN"/>
    <property type="match status" value="1"/>
</dbReference>
<feature type="compositionally biased region" description="Gly residues" evidence="5">
    <location>
        <begin position="224"/>
        <end position="239"/>
    </location>
</feature>
<feature type="compositionally biased region" description="Low complexity" evidence="5">
    <location>
        <begin position="24"/>
        <end position="33"/>
    </location>
</feature>
<dbReference type="SUPFAM" id="SSF58014">
    <property type="entry name" value="Coiled-coil domain of nucleotide exchange factor GrpE"/>
    <property type="match status" value="1"/>
</dbReference>
<evidence type="ECO:0000313" key="7">
    <source>
        <dbReference type="Proteomes" id="UP000471521"/>
    </source>
</evidence>
<sequence length="239" mass="25413">MSNDAEQAGDVDADAETAVDGADDAATAGGHADSLAVRVREHDDELGDEVADLEARVEELEADLEAAEAEVEDLTDRLRSKQADFKNYKQRAKQRQEDIRERATEDLVERLLDVRDNLGRALEEESGDVDSLREGVKLTRKEFDRVLDAEGVSEIAPAPGDDVDAKRHEVMMTVDSDEPEGTVADVYRPGYEMGGKVLRAAQVAASDGANHGDAADGDDADDGTGNGDAGGGDAGDGDE</sequence>
<evidence type="ECO:0000256" key="4">
    <source>
        <dbReference type="RuleBase" id="RU004478"/>
    </source>
</evidence>
<dbReference type="Gene3D" id="2.30.22.10">
    <property type="entry name" value="Head domain of nucleotide exchange factor GrpE"/>
    <property type="match status" value="1"/>
</dbReference>
<evidence type="ECO:0000256" key="3">
    <source>
        <dbReference type="HAMAP-Rule" id="MF_01151"/>
    </source>
</evidence>
<proteinExistence type="inferred from homology"/>
<dbReference type="GO" id="GO:0042803">
    <property type="term" value="F:protein homodimerization activity"/>
    <property type="evidence" value="ECO:0007669"/>
    <property type="project" value="InterPro"/>
</dbReference>
<feature type="region of interest" description="Disordered" evidence="5">
    <location>
        <begin position="1"/>
        <end position="48"/>
    </location>
</feature>
<dbReference type="PRINTS" id="PR00773">
    <property type="entry name" value="GRPEPROTEIN"/>
</dbReference>
<dbReference type="HAMAP" id="MF_01151">
    <property type="entry name" value="GrpE"/>
    <property type="match status" value="1"/>
</dbReference>
<comment type="function">
    <text evidence="3">Participates actively in the response to hyperosmotic and heat shock by preventing the aggregation of stress-denatured proteins, in association with DnaK and GrpE. It is the nucleotide exchange factor for DnaK and may function as a thermosensor. Unfolded proteins bind initially to DnaJ; upon interaction with the DnaJ-bound protein, DnaK hydrolyzes its bound ATP, resulting in the formation of a stable complex. GrpE releases ADP from DnaK; ATP binding to DnaK triggers the release of the substrate protein, thus completing the reaction cycle. Several rounds of ATP-dependent interactions between DnaJ, DnaK and GrpE are required for fully efficient folding.</text>
</comment>
<feature type="compositionally biased region" description="Acidic residues" evidence="5">
    <location>
        <begin position="7"/>
        <end position="23"/>
    </location>
</feature>
<dbReference type="CDD" id="cd00446">
    <property type="entry name" value="GrpE"/>
    <property type="match status" value="1"/>
</dbReference>
<dbReference type="GO" id="GO:0000774">
    <property type="term" value="F:adenyl-nucleotide exchange factor activity"/>
    <property type="evidence" value="ECO:0007669"/>
    <property type="project" value="InterPro"/>
</dbReference>
<dbReference type="AlphaFoldDB" id="A0A6B0SMT4"/>
<dbReference type="PANTHER" id="PTHR21237:SF23">
    <property type="entry name" value="GRPE PROTEIN HOMOLOG, MITOCHONDRIAL"/>
    <property type="match status" value="1"/>
</dbReference>
<keyword evidence="3" id="KW-0963">Cytoplasm</keyword>
<comment type="subunit">
    <text evidence="3">Homodimer.</text>
</comment>
<gene>
    <name evidence="3 6" type="primary">grpE</name>
    <name evidence="6" type="ORF">GRX66_14775</name>
</gene>
<keyword evidence="3" id="KW-0346">Stress response</keyword>
<comment type="similarity">
    <text evidence="1 3 4">Belongs to the GrpE family.</text>
</comment>
<dbReference type="GO" id="GO:0005737">
    <property type="term" value="C:cytoplasm"/>
    <property type="evidence" value="ECO:0007669"/>
    <property type="project" value="UniProtKB-SubCell"/>
</dbReference>
<comment type="subcellular location">
    <subcellularLocation>
        <location evidence="3">Cytoplasm</location>
    </subcellularLocation>
</comment>
<dbReference type="Gene3D" id="3.90.20.20">
    <property type="match status" value="1"/>
</dbReference>
<evidence type="ECO:0000256" key="2">
    <source>
        <dbReference type="ARBA" id="ARBA00023186"/>
    </source>
</evidence>
<dbReference type="SUPFAM" id="SSF51064">
    <property type="entry name" value="Head domain of nucleotide exchange factor GrpE"/>
    <property type="match status" value="1"/>
</dbReference>